<sequence>MKYGRIHVRDLLLTLHTLGILVTSEEMHHILCLVNVDEHKCLNFSEFLEAVNATSPFAETEGFQNALWAFRKMKKGTVSVKELEPILQYLGITLCPETVQQTLGCTKVDQNGKFSISDFLMAAKDVQRIFEEEDEAFLNEHAIFKRRPFQEVADLIDAECGCRRNYCDCFDEMPPTPTCHVPLLTRRESEKEVALSKQGSRTSSVNLRQSSSAASVNVPKEESKHSAIMEVSASQRSIKSDFKSHESLANIAKGENNVDSSVELKKSQLDPFSQDIEEPVPS</sequence>
<dbReference type="EMBL" id="CM037628">
    <property type="protein sequence ID" value="KAH7996213.1"/>
    <property type="molecule type" value="Genomic_DNA"/>
</dbReference>
<name>A0ACB8EUL5_9SAUR</name>
<dbReference type="Proteomes" id="UP000827872">
    <property type="component" value="Linkage Group LG15"/>
</dbReference>
<proteinExistence type="predicted"/>
<gene>
    <name evidence="1" type="ORF">K3G42_002653</name>
</gene>
<keyword evidence="2" id="KW-1185">Reference proteome</keyword>
<comment type="caution">
    <text evidence="1">The sequence shown here is derived from an EMBL/GenBank/DDBJ whole genome shotgun (WGS) entry which is preliminary data.</text>
</comment>
<accession>A0ACB8EUL5</accession>
<organism evidence="1 2">
    <name type="scientific">Sphaerodactylus townsendi</name>
    <dbReference type="NCBI Taxonomy" id="933632"/>
    <lineage>
        <taxon>Eukaryota</taxon>
        <taxon>Metazoa</taxon>
        <taxon>Chordata</taxon>
        <taxon>Craniata</taxon>
        <taxon>Vertebrata</taxon>
        <taxon>Euteleostomi</taxon>
        <taxon>Lepidosauria</taxon>
        <taxon>Squamata</taxon>
        <taxon>Bifurcata</taxon>
        <taxon>Gekkota</taxon>
        <taxon>Sphaerodactylidae</taxon>
        <taxon>Sphaerodactylus</taxon>
    </lineage>
</organism>
<reference evidence="1" key="1">
    <citation type="submission" date="2021-08" db="EMBL/GenBank/DDBJ databases">
        <title>The first chromosome-level gecko genome reveals the dynamic sex chromosomes of Neotropical dwarf geckos (Sphaerodactylidae: Sphaerodactylus).</title>
        <authorList>
            <person name="Pinto B.J."/>
            <person name="Keating S.E."/>
            <person name="Gamble T."/>
        </authorList>
    </citation>
    <scope>NUCLEOTIDE SEQUENCE</scope>
    <source>
        <strain evidence="1">TG3544</strain>
    </source>
</reference>
<evidence type="ECO:0000313" key="1">
    <source>
        <dbReference type="EMBL" id="KAH7996213.1"/>
    </source>
</evidence>
<evidence type="ECO:0000313" key="2">
    <source>
        <dbReference type="Proteomes" id="UP000827872"/>
    </source>
</evidence>
<protein>
    <submittedName>
        <fullName evidence="1">Uncharacterized protein</fullName>
    </submittedName>
</protein>